<feature type="compositionally biased region" description="Low complexity" evidence="4">
    <location>
        <begin position="251"/>
        <end position="262"/>
    </location>
</feature>
<keyword evidence="6" id="KW-1185">Reference proteome</keyword>
<proteinExistence type="inferred from homology"/>
<protein>
    <recommendedName>
        <fullName evidence="7">Ribosomal protein S15</fullName>
    </recommendedName>
</protein>
<dbReference type="CDD" id="cd00353">
    <property type="entry name" value="Ribosomal_S15p_S13e"/>
    <property type="match status" value="1"/>
</dbReference>
<keyword evidence="2" id="KW-0689">Ribosomal protein</keyword>
<evidence type="ECO:0008006" key="7">
    <source>
        <dbReference type="Google" id="ProtNLM"/>
    </source>
</evidence>
<sequence>MFLRGEIRLWEHFSIEKLQQETALSPNNIITNMPSRALSAATSSIFNLTSLLQSLPSATPSQAFTKCSACLFSTTANLEAKRTKKRKVRKHVDPYRLAQARQRKSANLARQKVLEEERKLALGDPVRSRPTPFVESLRARAPVEAIKESYLNYLLKKEDVEKSLEYSKWLTEPLPETDPVPGAQDDLKERIEKHVSGHENASKALLAIASLENASTRDRTRINVQRCIEEFGRHRTDGVLPPKLQSKQSPGTSTTDAGAGTTEVPKRIGADTGSPEVQIAILTAKINVLADNLHKKDKNNKRGLRLMVHRRQKLMAYLRRQDRGGPRWQNIVEKLGLSDAMWKEEISL</sequence>
<evidence type="ECO:0000256" key="4">
    <source>
        <dbReference type="SAM" id="MobiDB-lite"/>
    </source>
</evidence>
<comment type="similarity">
    <text evidence="1">Belongs to the universal ribosomal protein uS15 family.</text>
</comment>
<evidence type="ECO:0000313" key="6">
    <source>
        <dbReference type="Proteomes" id="UP001345691"/>
    </source>
</evidence>
<dbReference type="SUPFAM" id="SSF47060">
    <property type="entry name" value="S15/NS1 RNA-binding domain"/>
    <property type="match status" value="1"/>
</dbReference>
<name>A0ABR0JKI2_9EURO</name>
<dbReference type="InterPro" id="IPR009068">
    <property type="entry name" value="uS15_NS1_RNA-bd_sf"/>
</dbReference>
<dbReference type="HAMAP" id="MF_01343_B">
    <property type="entry name" value="Ribosomal_uS15_B"/>
    <property type="match status" value="1"/>
</dbReference>
<dbReference type="PANTHER" id="PTHR23321">
    <property type="entry name" value="RIBOSOMAL PROTEIN S15, BACTERIAL AND ORGANELLAR"/>
    <property type="match status" value="1"/>
</dbReference>
<evidence type="ECO:0000256" key="1">
    <source>
        <dbReference type="ARBA" id="ARBA00008434"/>
    </source>
</evidence>
<feature type="region of interest" description="Disordered" evidence="4">
    <location>
        <begin position="236"/>
        <end position="270"/>
    </location>
</feature>
<dbReference type="EMBL" id="JAVRRF010000004">
    <property type="protein sequence ID" value="KAK5066413.1"/>
    <property type="molecule type" value="Genomic_DNA"/>
</dbReference>
<evidence type="ECO:0000313" key="5">
    <source>
        <dbReference type="EMBL" id="KAK5066413.1"/>
    </source>
</evidence>
<dbReference type="SMART" id="SM01387">
    <property type="entry name" value="Ribosomal_S15"/>
    <property type="match status" value="1"/>
</dbReference>
<evidence type="ECO:0000256" key="3">
    <source>
        <dbReference type="ARBA" id="ARBA00023274"/>
    </source>
</evidence>
<dbReference type="Gene3D" id="1.10.287.10">
    <property type="entry name" value="S15/NS1, RNA-binding"/>
    <property type="match status" value="1"/>
</dbReference>
<accession>A0ABR0JKI2</accession>
<organism evidence="5 6">
    <name type="scientific">Exophiala sideris</name>
    <dbReference type="NCBI Taxonomy" id="1016849"/>
    <lineage>
        <taxon>Eukaryota</taxon>
        <taxon>Fungi</taxon>
        <taxon>Dikarya</taxon>
        <taxon>Ascomycota</taxon>
        <taxon>Pezizomycotina</taxon>
        <taxon>Eurotiomycetes</taxon>
        <taxon>Chaetothyriomycetidae</taxon>
        <taxon>Chaetothyriales</taxon>
        <taxon>Herpotrichiellaceae</taxon>
        <taxon>Exophiala</taxon>
    </lineage>
</organism>
<evidence type="ECO:0000256" key="2">
    <source>
        <dbReference type="ARBA" id="ARBA00022980"/>
    </source>
</evidence>
<dbReference type="Pfam" id="PF00312">
    <property type="entry name" value="Ribosomal_S15"/>
    <property type="match status" value="1"/>
</dbReference>
<dbReference type="NCBIfam" id="TIGR00952">
    <property type="entry name" value="S15_bact"/>
    <property type="match status" value="1"/>
</dbReference>
<gene>
    <name evidence="5" type="ORF">LTR69_002933</name>
</gene>
<dbReference type="InterPro" id="IPR000589">
    <property type="entry name" value="Ribosomal_uS15"/>
</dbReference>
<dbReference type="Proteomes" id="UP001345691">
    <property type="component" value="Unassembled WGS sequence"/>
</dbReference>
<keyword evidence="3" id="KW-0687">Ribonucleoprotein</keyword>
<dbReference type="InterPro" id="IPR005290">
    <property type="entry name" value="Ribosomal_uS15_bac-type"/>
</dbReference>
<reference evidence="5 6" key="1">
    <citation type="submission" date="2023-08" db="EMBL/GenBank/DDBJ databases">
        <title>Black Yeasts Isolated from many extreme environments.</title>
        <authorList>
            <person name="Coleine C."/>
            <person name="Stajich J.E."/>
            <person name="Selbmann L."/>
        </authorList>
    </citation>
    <scope>NUCLEOTIDE SEQUENCE [LARGE SCALE GENOMIC DNA]</scope>
    <source>
        <strain evidence="5 6">CCFEE 6328</strain>
    </source>
</reference>
<comment type="caution">
    <text evidence="5">The sequence shown here is derived from an EMBL/GenBank/DDBJ whole genome shotgun (WGS) entry which is preliminary data.</text>
</comment>
<dbReference type="PANTHER" id="PTHR23321:SF26">
    <property type="entry name" value="SMALL RIBOSOMAL SUBUNIT PROTEIN US15M"/>
    <property type="match status" value="1"/>
</dbReference>